<dbReference type="Gene3D" id="2.70.70.10">
    <property type="entry name" value="Glucose Permease (Domain IIA)"/>
    <property type="match status" value="1"/>
</dbReference>
<dbReference type="EMBL" id="JAQIOY010000001">
    <property type="protein sequence ID" value="MDA7423795.1"/>
    <property type="molecule type" value="Genomic_DNA"/>
</dbReference>
<evidence type="ECO:0000313" key="3">
    <source>
        <dbReference type="Proteomes" id="UP001210720"/>
    </source>
</evidence>
<keyword evidence="1" id="KW-0732">Signal</keyword>
<dbReference type="SUPFAM" id="SSF51261">
    <property type="entry name" value="Duplicated hybrid motif"/>
    <property type="match status" value="1"/>
</dbReference>
<feature type="signal peptide" evidence="1">
    <location>
        <begin position="1"/>
        <end position="17"/>
    </location>
</feature>
<keyword evidence="3" id="KW-1185">Reference proteome</keyword>
<name>A0ABT4XPE2_9RHOB</name>
<sequence>MKHVALILCLWCSGAYAQSAADAASQAARSLETASVQLDKADSARDRVAALTEVVRAYEDGLSAMRDGLRKAAIRETELNRKLAAQEQEVAQLLGVLTALGGRAQPQTLLHPEGPLGTARSGMLLATVTPALAQQATALRNDLEEVTALRQIQQSAANTLEQGLSGVQSARTALSKAIADRTDLPRRFTEDAVRTAILIAATETLDGFASGLSQITEDEVPQNLPRVANRKGTLALPARGTVLRGAGQADAAGVKRPGIVLATEPRAIVITPTAATIRYNGPLLDYGLVTILEPQSDLLIVLAGLSEVYGRAGEVIPEGSPVGLMGGNVPDSNTLLSPTVEQNGERGGVLRSETLYIEVREGDAPVDPLTWFATDKG</sequence>
<dbReference type="RefSeq" id="WP_271431129.1">
    <property type="nucleotide sequence ID" value="NZ_JAQIOY010000001.1"/>
</dbReference>
<reference evidence="2 3" key="1">
    <citation type="submission" date="2023-01" db="EMBL/GenBank/DDBJ databases">
        <title>Thalassococcus onchidii sp. nov., isolated from a marine invertebrate from the South China Sea.</title>
        <authorList>
            <person name="Xu S."/>
            <person name="Liu Z."/>
            <person name="Xu Y."/>
        </authorList>
    </citation>
    <scope>NUCLEOTIDE SEQUENCE [LARGE SCALE GENOMIC DNA]</scope>
    <source>
        <strain evidence="2 3">KCTC 32084</strain>
    </source>
</reference>
<accession>A0ABT4XPE2</accession>
<evidence type="ECO:0000256" key="1">
    <source>
        <dbReference type="SAM" id="SignalP"/>
    </source>
</evidence>
<protein>
    <submittedName>
        <fullName evidence="2">Peptidase M23</fullName>
    </submittedName>
</protein>
<feature type="chain" id="PRO_5047372920" evidence="1">
    <location>
        <begin position="18"/>
        <end position="377"/>
    </location>
</feature>
<evidence type="ECO:0000313" key="2">
    <source>
        <dbReference type="EMBL" id="MDA7423795.1"/>
    </source>
</evidence>
<proteinExistence type="predicted"/>
<gene>
    <name evidence="2" type="ORF">PFY00_03575</name>
</gene>
<organism evidence="2 3">
    <name type="scientific">Thalassococcus lentus</name>
    <dbReference type="NCBI Taxonomy" id="1210524"/>
    <lineage>
        <taxon>Bacteria</taxon>
        <taxon>Pseudomonadati</taxon>
        <taxon>Pseudomonadota</taxon>
        <taxon>Alphaproteobacteria</taxon>
        <taxon>Rhodobacterales</taxon>
        <taxon>Roseobacteraceae</taxon>
        <taxon>Thalassococcus</taxon>
    </lineage>
</organism>
<dbReference type="InterPro" id="IPR011055">
    <property type="entry name" value="Dup_hybrid_motif"/>
</dbReference>
<comment type="caution">
    <text evidence="2">The sequence shown here is derived from an EMBL/GenBank/DDBJ whole genome shotgun (WGS) entry which is preliminary data.</text>
</comment>
<dbReference type="Proteomes" id="UP001210720">
    <property type="component" value="Unassembled WGS sequence"/>
</dbReference>